<sequence>MSGTTETPVVHTKQIKQTGKVNQQFYLSKDEQKRADDSVGILLCRLNLTASAVPIPLHGNKPLEFNSISTYHKHD</sequence>
<dbReference type="Proteomes" id="UP001211907">
    <property type="component" value="Unassembled WGS sequence"/>
</dbReference>
<organism evidence="1 2">
    <name type="scientific">Physocladia obscura</name>
    <dbReference type="NCBI Taxonomy" id="109957"/>
    <lineage>
        <taxon>Eukaryota</taxon>
        <taxon>Fungi</taxon>
        <taxon>Fungi incertae sedis</taxon>
        <taxon>Chytridiomycota</taxon>
        <taxon>Chytridiomycota incertae sedis</taxon>
        <taxon>Chytridiomycetes</taxon>
        <taxon>Chytridiales</taxon>
        <taxon>Chytriomycetaceae</taxon>
        <taxon>Physocladia</taxon>
    </lineage>
</organism>
<dbReference type="EMBL" id="JADGJH010000281">
    <property type="protein sequence ID" value="KAJ3131741.1"/>
    <property type="molecule type" value="Genomic_DNA"/>
</dbReference>
<name>A0AAD5T6G8_9FUNG</name>
<protein>
    <submittedName>
        <fullName evidence="1">Uncharacterized protein</fullName>
    </submittedName>
</protein>
<proteinExistence type="predicted"/>
<evidence type="ECO:0000313" key="1">
    <source>
        <dbReference type="EMBL" id="KAJ3131741.1"/>
    </source>
</evidence>
<dbReference type="AlphaFoldDB" id="A0AAD5T6G8"/>
<comment type="caution">
    <text evidence="1">The sequence shown here is derived from an EMBL/GenBank/DDBJ whole genome shotgun (WGS) entry which is preliminary data.</text>
</comment>
<keyword evidence="2" id="KW-1185">Reference proteome</keyword>
<gene>
    <name evidence="1" type="ORF">HK100_006054</name>
</gene>
<accession>A0AAD5T6G8</accession>
<reference evidence="1" key="1">
    <citation type="submission" date="2020-05" db="EMBL/GenBank/DDBJ databases">
        <title>Phylogenomic resolution of chytrid fungi.</title>
        <authorList>
            <person name="Stajich J.E."/>
            <person name="Amses K."/>
            <person name="Simmons R."/>
            <person name="Seto K."/>
            <person name="Myers J."/>
            <person name="Bonds A."/>
            <person name="Quandt C.A."/>
            <person name="Barry K."/>
            <person name="Liu P."/>
            <person name="Grigoriev I."/>
            <person name="Longcore J.E."/>
            <person name="James T.Y."/>
        </authorList>
    </citation>
    <scope>NUCLEOTIDE SEQUENCE</scope>
    <source>
        <strain evidence="1">JEL0513</strain>
    </source>
</reference>
<evidence type="ECO:0000313" key="2">
    <source>
        <dbReference type="Proteomes" id="UP001211907"/>
    </source>
</evidence>